<keyword evidence="1" id="KW-1133">Transmembrane helix</keyword>
<dbReference type="Proteomes" id="UP000253383">
    <property type="component" value="Unassembled WGS sequence"/>
</dbReference>
<comment type="caution">
    <text evidence="2">The sequence shown here is derived from an EMBL/GenBank/DDBJ whole genome shotgun (WGS) entry which is preliminary data.</text>
</comment>
<feature type="transmembrane region" description="Helical" evidence="1">
    <location>
        <begin position="6"/>
        <end position="25"/>
    </location>
</feature>
<keyword evidence="1" id="KW-0812">Transmembrane</keyword>
<evidence type="ECO:0000313" key="3">
    <source>
        <dbReference type="Proteomes" id="UP000253383"/>
    </source>
</evidence>
<reference evidence="2 3" key="1">
    <citation type="submission" date="2018-07" db="EMBL/GenBank/DDBJ databases">
        <title>Genome analysis of Larkinella rosea.</title>
        <authorList>
            <person name="Zhou Z."/>
            <person name="Wang G."/>
        </authorList>
    </citation>
    <scope>NUCLEOTIDE SEQUENCE [LARGE SCALE GENOMIC DNA]</scope>
    <source>
        <strain evidence="3">zzj9</strain>
    </source>
</reference>
<feature type="transmembrane region" description="Helical" evidence="1">
    <location>
        <begin position="186"/>
        <end position="205"/>
    </location>
</feature>
<dbReference type="RefSeq" id="WP_114408450.1">
    <property type="nucleotide sequence ID" value="NZ_QOWE01000021.1"/>
</dbReference>
<name>A0A368JHS1_9BACT</name>
<dbReference type="EMBL" id="QOWE01000021">
    <property type="protein sequence ID" value="RCR67219.1"/>
    <property type="molecule type" value="Genomic_DNA"/>
</dbReference>
<keyword evidence="3" id="KW-1185">Reference proteome</keyword>
<feature type="transmembrane region" description="Helical" evidence="1">
    <location>
        <begin position="61"/>
        <end position="80"/>
    </location>
</feature>
<feature type="transmembrane region" description="Helical" evidence="1">
    <location>
        <begin position="87"/>
        <end position="104"/>
    </location>
</feature>
<feature type="transmembrane region" description="Helical" evidence="1">
    <location>
        <begin position="146"/>
        <end position="166"/>
    </location>
</feature>
<sequence length="220" mass="25360">MRGILTIIHLITPYLVIPILLAGFIKWKHLPAPFRIFIVGAFLSALISIVKSRFNDSNIGFYLSALFGVTLYGILFHILLRKAINENIIWMCVAFIWAIISWYSFQNGVKGFQLRIIIPFDIFMITFSGIYVIHYLRSSENLNTSVFFLVLFLLMEFCVNLFLDMISNFLKSYFSDNFMTLLWKEILPVYILLRVAALVLLILSVKPKLPSLDKMPGFGN</sequence>
<gene>
    <name evidence="2" type="ORF">DUE52_23180</name>
</gene>
<evidence type="ECO:0000256" key="1">
    <source>
        <dbReference type="SAM" id="Phobius"/>
    </source>
</evidence>
<dbReference type="AlphaFoldDB" id="A0A368JHS1"/>
<protein>
    <submittedName>
        <fullName evidence="2">Uncharacterized protein</fullName>
    </submittedName>
</protein>
<accession>A0A368JHS1</accession>
<feature type="transmembrane region" description="Helical" evidence="1">
    <location>
        <begin position="116"/>
        <end position="134"/>
    </location>
</feature>
<evidence type="ECO:0000313" key="2">
    <source>
        <dbReference type="EMBL" id="RCR67219.1"/>
    </source>
</evidence>
<proteinExistence type="predicted"/>
<feature type="transmembrane region" description="Helical" evidence="1">
    <location>
        <begin position="32"/>
        <end position="49"/>
    </location>
</feature>
<organism evidence="2 3">
    <name type="scientific">Larkinella punicea</name>
    <dbReference type="NCBI Taxonomy" id="2315727"/>
    <lineage>
        <taxon>Bacteria</taxon>
        <taxon>Pseudomonadati</taxon>
        <taxon>Bacteroidota</taxon>
        <taxon>Cytophagia</taxon>
        <taxon>Cytophagales</taxon>
        <taxon>Spirosomataceae</taxon>
        <taxon>Larkinella</taxon>
    </lineage>
</organism>
<keyword evidence="1" id="KW-0472">Membrane</keyword>